<dbReference type="Proteomes" id="UP001157006">
    <property type="component" value="Chromosome 1S"/>
</dbReference>
<dbReference type="AlphaFoldDB" id="A0AAV0Z4Q1"/>
<dbReference type="InterPro" id="IPR000477">
    <property type="entry name" value="RT_dom"/>
</dbReference>
<accession>A0AAV0Z4Q1</accession>
<feature type="domain" description="Reverse transcriptase" evidence="1">
    <location>
        <begin position="1"/>
        <end position="214"/>
    </location>
</feature>
<dbReference type="PANTHER" id="PTHR33116">
    <property type="entry name" value="REVERSE TRANSCRIPTASE ZINC-BINDING DOMAIN-CONTAINING PROTEIN-RELATED-RELATED"/>
    <property type="match status" value="1"/>
</dbReference>
<dbReference type="Pfam" id="PF00078">
    <property type="entry name" value="RVT_1"/>
    <property type="match status" value="1"/>
</dbReference>
<organism evidence="2 3">
    <name type="scientific">Vicia faba</name>
    <name type="common">Broad bean</name>
    <name type="synonym">Faba vulgaris</name>
    <dbReference type="NCBI Taxonomy" id="3906"/>
    <lineage>
        <taxon>Eukaryota</taxon>
        <taxon>Viridiplantae</taxon>
        <taxon>Streptophyta</taxon>
        <taxon>Embryophyta</taxon>
        <taxon>Tracheophyta</taxon>
        <taxon>Spermatophyta</taxon>
        <taxon>Magnoliopsida</taxon>
        <taxon>eudicotyledons</taxon>
        <taxon>Gunneridae</taxon>
        <taxon>Pentapetalae</taxon>
        <taxon>rosids</taxon>
        <taxon>fabids</taxon>
        <taxon>Fabales</taxon>
        <taxon>Fabaceae</taxon>
        <taxon>Papilionoideae</taxon>
        <taxon>50 kb inversion clade</taxon>
        <taxon>NPAAA clade</taxon>
        <taxon>Hologalegina</taxon>
        <taxon>IRL clade</taxon>
        <taxon>Fabeae</taxon>
        <taxon>Vicia</taxon>
    </lineage>
</organism>
<dbReference type="PROSITE" id="PS50878">
    <property type="entry name" value="RT_POL"/>
    <property type="match status" value="1"/>
</dbReference>
<dbReference type="PANTHER" id="PTHR33116:SF80">
    <property type="entry name" value="REVERSE TRANSCRIPTASE ZINC-BINDING DOMAIN-CONTAINING PROTEIN"/>
    <property type="match status" value="1"/>
</dbReference>
<name>A0AAV0Z4Q1_VICFA</name>
<protein>
    <recommendedName>
        <fullName evidence="1">Reverse transcriptase domain-containing protein</fullName>
    </recommendedName>
</protein>
<sequence>MALKMEEIFWHEKFSCVDNDLIDEVIPQLINEQTNTLLTILPSPEEIRNSVFVLNKEVAPSPDGLGGFFLHHYWEILKSDVIKSGYFGCKRGVRQGDPLPPLLFCLAKDVLSRAIFNLVEQGKLDIIKGPKGSSFPYHALYADDVMLFYKAKNSNIKNLKALFLRYVECSGQYVNPHKSIIYAGSISPMRSSYLASSIGFSEGSLPFQYLGVPIFKGKPKVIHLHPIVDRIKEKLATWKASLLSMAGRVQIIKSIIHGILTYNLLIYSWPASPIKDPEKCMINFFWIGDSSKRKLITVAWHKVCTPQSEGGLGTRSLFKIHEAAKLKLCWELLTSDRQWANFLRLRVMRNKIPIKYHIFSSIWLGIKNQFQKIVDNSTWNLGQGNTINFWTDQWCGKPLVEQLQIQHHNQPFSKVADFILNGHWNFPPDLLLLFPSIPDIINKICIPLEPKEDELRWNHSSDGNLTLKDAY</sequence>
<gene>
    <name evidence="2" type="ORF">VFH_I057840</name>
</gene>
<reference evidence="2 3" key="1">
    <citation type="submission" date="2023-01" db="EMBL/GenBank/DDBJ databases">
        <authorList>
            <person name="Kreplak J."/>
        </authorList>
    </citation>
    <scope>NUCLEOTIDE SEQUENCE [LARGE SCALE GENOMIC DNA]</scope>
</reference>
<proteinExistence type="predicted"/>
<evidence type="ECO:0000259" key="1">
    <source>
        <dbReference type="PROSITE" id="PS50878"/>
    </source>
</evidence>
<evidence type="ECO:0000313" key="2">
    <source>
        <dbReference type="EMBL" id="CAI8592771.1"/>
    </source>
</evidence>
<evidence type="ECO:0000313" key="3">
    <source>
        <dbReference type="Proteomes" id="UP001157006"/>
    </source>
</evidence>
<keyword evidence="3" id="KW-1185">Reference proteome</keyword>
<dbReference type="EMBL" id="OX451735">
    <property type="protein sequence ID" value="CAI8592771.1"/>
    <property type="molecule type" value="Genomic_DNA"/>
</dbReference>